<protein>
    <submittedName>
        <fullName evidence="3">ChaN family lipoprotein</fullName>
    </submittedName>
</protein>
<dbReference type="Gene3D" id="3.40.50.11550">
    <property type="match status" value="1"/>
</dbReference>
<keyword evidence="1" id="KW-0732">Signal</keyword>
<evidence type="ECO:0000256" key="1">
    <source>
        <dbReference type="SAM" id="SignalP"/>
    </source>
</evidence>
<name>A0ABV1NGL4_9GAMM</name>
<keyword evidence="3" id="KW-0449">Lipoprotein</keyword>
<dbReference type="Pfam" id="PF04187">
    <property type="entry name" value="Cofac_haem_bdg"/>
    <property type="match status" value="1"/>
</dbReference>
<sequence>MPRSRYLRFRSLRFRSRCRSLCRRAVLAGLLLPLALPVAVLADECPAPGQWQTRDDEHLSTAELMPKLADHRVLLLGERHDRVDHHRWQLYTLAALHAYRPTMVIGLEMLPREAQPALDAWVAGELDEPGFLEASDWQQAWGFDPDLYLPILHFARMQRIPLVALNVTPALRGRLAVEGWETVPPEERFGITPPAPASPTYRERLTAIYDQHAERNDDTSGLERFIAAQLVWDRAMATGLANASKENTLVVGLIGQGHLTHGHGVPHQLDDLGMTSHRSLIPISPGPECRLPASGYADAVFLLGDEPPTDSESRITVTGGMDR</sequence>
<dbReference type="CDD" id="cd14727">
    <property type="entry name" value="ChanN-like"/>
    <property type="match status" value="1"/>
</dbReference>
<accession>A0ABV1NGL4</accession>
<evidence type="ECO:0000313" key="4">
    <source>
        <dbReference type="Proteomes" id="UP001442468"/>
    </source>
</evidence>
<keyword evidence="4" id="KW-1185">Reference proteome</keyword>
<proteinExistence type="predicted"/>
<feature type="chain" id="PRO_5046396217" evidence="1">
    <location>
        <begin position="43"/>
        <end position="323"/>
    </location>
</feature>
<evidence type="ECO:0000313" key="3">
    <source>
        <dbReference type="EMBL" id="MEQ6918196.1"/>
    </source>
</evidence>
<organism evidence="3 4">
    <name type="scientific">Halomonas aquatica</name>
    <dbReference type="NCBI Taxonomy" id="3151123"/>
    <lineage>
        <taxon>Bacteria</taxon>
        <taxon>Pseudomonadati</taxon>
        <taxon>Pseudomonadota</taxon>
        <taxon>Gammaproteobacteria</taxon>
        <taxon>Oceanospirillales</taxon>
        <taxon>Halomonadaceae</taxon>
        <taxon>Halomonas</taxon>
    </lineage>
</organism>
<reference evidence="3 4" key="1">
    <citation type="submission" date="2024-05" db="EMBL/GenBank/DDBJ databases">
        <title>Halomonas sp. SSM6 16S ribosomal RNA gene Genome sequencing and assembly.</title>
        <authorList>
            <person name="Yook S."/>
        </authorList>
    </citation>
    <scope>NUCLEOTIDE SEQUENCE [LARGE SCALE GENOMIC DNA]</scope>
    <source>
        <strain evidence="3 4">SSM6</strain>
    </source>
</reference>
<dbReference type="EMBL" id="JBEGCJ010000005">
    <property type="protein sequence ID" value="MEQ6918196.1"/>
    <property type="molecule type" value="Genomic_DNA"/>
</dbReference>
<dbReference type="RefSeq" id="WP_349762470.1">
    <property type="nucleotide sequence ID" value="NZ_JBEGCJ010000005.1"/>
</dbReference>
<dbReference type="Proteomes" id="UP001442468">
    <property type="component" value="Unassembled WGS sequence"/>
</dbReference>
<feature type="signal peptide" evidence="1">
    <location>
        <begin position="1"/>
        <end position="42"/>
    </location>
</feature>
<evidence type="ECO:0000259" key="2">
    <source>
        <dbReference type="Pfam" id="PF04187"/>
    </source>
</evidence>
<comment type="caution">
    <text evidence="3">The sequence shown here is derived from an EMBL/GenBank/DDBJ whole genome shotgun (WGS) entry which is preliminary data.</text>
</comment>
<dbReference type="InterPro" id="IPR007314">
    <property type="entry name" value="Cofac_haem-bd_dom"/>
</dbReference>
<feature type="domain" description="Haem-binding uptake Tiki superfamily ChaN" evidence="2">
    <location>
        <begin position="64"/>
        <end position="269"/>
    </location>
</feature>
<dbReference type="SUPFAM" id="SSF159501">
    <property type="entry name" value="EreA/ChaN-like"/>
    <property type="match status" value="1"/>
</dbReference>
<gene>
    <name evidence="3" type="ORF">ABE960_11755</name>
</gene>